<evidence type="ECO:0000313" key="1">
    <source>
        <dbReference type="EMBL" id="EMG19010.1"/>
    </source>
</evidence>
<sequence length="40" mass="4550">MLSEDTTVAVFVQSPVNPGWSGFETRRFGKNFLTFQIKIT</sequence>
<reference evidence="1 2" key="1">
    <citation type="submission" date="2013-02" db="EMBL/GenBank/DDBJ databases">
        <authorList>
            <person name="Harkins D.M."/>
            <person name="Durkin A.S."/>
            <person name="Brinkac L.M."/>
            <person name="Haft D.H."/>
            <person name="Selengut J.D."/>
            <person name="Sanka R."/>
            <person name="DePew J."/>
            <person name="Purushe J."/>
            <person name="Tulsiani S.M."/>
            <person name="Graham G.C."/>
            <person name="Burns M.-A."/>
            <person name="Dohnt M.F."/>
            <person name="Smythe L.D."/>
            <person name="McKay D.B."/>
            <person name="Craig S.B."/>
            <person name="Vinetz J.M."/>
            <person name="Sutton G.G."/>
            <person name="Nierman W.C."/>
            <person name="Fouts D.E."/>
        </authorList>
    </citation>
    <scope>NUCLEOTIDE SEQUENCE [LARGE SCALE GENOMIC DNA]</scope>
    <source>
        <strain evidence="1 2">LT2050</strain>
    </source>
</reference>
<comment type="caution">
    <text evidence="1">The sequence shown here is derived from an EMBL/GenBank/DDBJ whole genome shotgun (WGS) entry which is preliminary data.</text>
</comment>
<dbReference type="AlphaFoldDB" id="M3G199"/>
<organism evidence="1 2">
    <name type="scientific">Leptospira interrogans serovar Copenhageni str. LT2050</name>
    <dbReference type="NCBI Taxonomy" id="1001598"/>
    <lineage>
        <taxon>Bacteria</taxon>
        <taxon>Pseudomonadati</taxon>
        <taxon>Spirochaetota</taxon>
        <taxon>Spirochaetia</taxon>
        <taxon>Leptospirales</taxon>
        <taxon>Leptospiraceae</taxon>
        <taxon>Leptospira</taxon>
    </lineage>
</organism>
<protein>
    <submittedName>
        <fullName evidence="1">Uncharacterized protein</fullName>
    </submittedName>
</protein>
<dbReference type="EMBL" id="AFMD02000576">
    <property type="protein sequence ID" value="EMG19010.1"/>
    <property type="molecule type" value="Genomic_DNA"/>
</dbReference>
<evidence type="ECO:0000313" key="2">
    <source>
        <dbReference type="Proteomes" id="UP000011778"/>
    </source>
</evidence>
<dbReference type="Proteomes" id="UP000011778">
    <property type="component" value="Unassembled WGS sequence"/>
</dbReference>
<proteinExistence type="predicted"/>
<accession>M3G199</accession>
<gene>
    <name evidence="1" type="ORF">LEP1GSC150_0257</name>
</gene>
<name>M3G199_LEPIT</name>